<feature type="signal peptide" evidence="1">
    <location>
        <begin position="1"/>
        <end position="19"/>
    </location>
</feature>
<dbReference type="InterPro" id="IPR046350">
    <property type="entry name" value="Cystatin_sf"/>
</dbReference>
<evidence type="ECO:0000313" key="4">
    <source>
        <dbReference type="Proteomes" id="UP000276133"/>
    </source>
</evidence>
<evidence type="ECO:0000313" key="3">
    <source>
        <dbReference type="EMBL" id="RNA08863.1"/>
    </source>
</evidence>
<gene>
    <name evidence="3" type="ORF">BpHYR1_054410</name>
</gene>
<dbReference type="InterPro" id="IPR000010">
    <property type="entry name" value="Cystatin_dom"/>
</dbReference>
<dbReference type="Proteomes" id="UP000276133">
    <property type="component" value="Unassembled WGS sequence"/>
</dbReference>
<keyword evidence="4" id="KW-1185">Reference proteome</keyword>
<feature type="domain" description="Cystatin" evidence="2">
    <location>
        <begin position="46"/>
        <end position="132"/>
    </location>
</feature>
<dbReference type="EMBL" id="REGN01006604">
    <property type="protein sequence ID" value="RNA08863.1"/>
    <property type="molecule type" value="Genomic_DNA"/>
</dbReference>
<evidence type="ECO:0000256" key="1">
    <source>
        <dbReference type="SAM" id="SignalP"/>
    </source>
</evidence>
<dbReference type="Gene3D" id="3.10.450.10">
    <property type="match status" value="1"/>
</dbReference>
<name>A0A3M7QC35_BRAPC</name>
<evidence type="ECO:0000259" key="2">
    <source>
        <dbReference type="Pfam" id="PF00031"/>
    </source>
</evidence>
<sequence length="153" mass="17106">MNFQIGLVILFLAISTVYPECIQNGSKTSDGLLVGNQKQLSIESLNSKSIIQVALNATHLFNLRDNATKNYHKLVCIKSGTSQIVNGILYRFDVTLQKTDCLKTDLDNNSEHGFLSVKSLKNIESCKLTDEKVETVLTVNSMPWKDKEPFILL</sequence>
<keyword evidence="1" id="KW-0732">Signal</keyword>
<dbReference type="SUPFAM" id="SSF54403">
    <property type="entry name" value="Cystatin/monellin"/>
    <property type="match status" value="1"/>
</dbReference>
<dbReference type="Pfam" id="PF00031">
    <property type="entry name" value="Cystatin"/>
    <property type="match status" value="1"/>
</dbReference>
<dbReference type="OrthoDB" id="9937817at2759"/>
<accession>A0A3M7QC35</accession>
<reference evidence="3 4" key="1">
    <citation type="journal article" date="2018" name="Sci. Rep.">
        <title>Genomic signatures of local adaptation to the degree of environmental predictability in rotifers.</title>
        <authorList>
            <person name="Franch-Gras L."/>
            <person name="Hahn C."/>
            <person name="Garcia-Roger E.M."/>
            <person name="Carmona M.J."/>
            <person name="Serra M."/>
            <person name="Gomez A."/>
        </authorList>
    </citation>
    <scope>NUCLEOTIDE SEQUENCE [LARGE SCALE GENOMIC DNA]</scope>
    <source>
        <strain evidence="3">HYR1</strain>
    </source>
</reference>
<proteinExistence type="predicted"/>
<dbReference type="AlphaFoldDB" id="A0A3M7QC35"/>
<dbReference type="GO" id="GO:0004869">
    <property type="term" value="F:cysteine-type endopeptidase inhibitor activity"/>
    <property type="evidence" value="ECO:0007669"/>
    <property type="project" value="InterPro"/>
</dbReference>
<feature type="chain" id="PRO_5018150374" description="Cystatin domain-containing protein" evidence="1">
    <location>
        <begin position="20"/>
        <end position="153"/>
    </location>
</feature>
<comment type="caution">
    <text evidence="3">The sequence shown here is derived from an EMBL/GenBank/DDBJ whole genome shotgun (WGS) entry which is preliminary data.</text>
</comment>
<organism evidence="3 4">
    <name type="scientific">Brachionus plicatilis</name>
    <name type="common">Marine rotifer</name>
    <name type="synonym">Brachionus muelleri</name>
    <dbReference type="NCBI Taxonomy" id="10195"/>
    <lineage>
        <taxon>Eukaryota</taxon>
        <taxon>Metazoa</taxon>
        <taxon>Spiralia</taxon>
        <taxon>Gnathifera</taxon>
        <taxon>Rotifera</taxon>
        <taxon>Eurotatoria</taxon>
        <taxon>Monogononta</taxon>
        <taxon>Pseudotrocha</taxon>
        <taxon>Ploima</taxon>
        <taxon>Brachionidae</taxon>
        <taxon>Brachionus</taxon>
    </lineage>
</organism>
<protein>
    <recommendedName>
        <fullName evidence="2">Cystatin domain-containing protein</fullName>
    </recommendedName>
</protein>